<evidence type="ECO:0000313" key="2">
    <source>
        <dbReference type="Proteomes" id="UP001055879"/>
    </source>
</evidence>
<accession>A0ACB8XEF1</accession>
<dbReference type="Proteomes" id="UP001055879">
    <property type="component" value="Linkage Group LG18"/>
</dbReference>
<name>A0ACB8XEF1_ARCLA</name>
<protein>
    <submittedName>
        <fullName evidence="1">Uncharacterized protein</fullName>
    </submittedName>
</protein>
<evidence type="ECO:0000313" key="1">
    <source>
        <dbReference type="EMBL" id="KAI3665327.1"/>
    </source>
</evidence>
<reference evidence="2" key="1">
    <citation type="journal article" date="2022" name="Mol. Ecol. Resour.">
        <title>The genomes of chicory, endive, great burdock and yacon provide insights into Asteraceae palaeo-polyploidization history and plant inulin production.</title>
        <authorList>
            <person name="Fan W."/>
            <person name="Wang S."/>
            <person name="Wang H."/>
            <person name="Wang A."/>
            <person name="Jiang F."/>
            <person name="Liu H."/>
            <person name="Zhao H."/>
            <person name="Xu D."/>
            <person name="Zhang Y."/>
        </authorList>
    </citation>
    <scope>NUCLEOTIDE SEQUENCE [LARGE SCALE GENOMIC DNA]</scope>
    <source>
        <strain evidence="2">cv. Niubang</strain>
    </source>
</reference>
<proteinExistence type="predicted"/>
<dbReference type="EMBL" id="CM042064">
    <property type="protein sequence ID" value="KAI3665327.1"/>
    <property type="molecule type" value="Genomic_DNA"/>
</dbReference>
<sequence>MNSFQFAGEKLINSRLENDSILTDIVGCLAQVGDVETVSGGFRKRDLEIISDYSVTCKVTLWGEVGERFIDEHKIDQDKGPFIIIFTSMRIKKYLGVVNFATTSATKVYVNLKHPYVSSLIERFSCVCPRVKFLEPIGVIRKTVKDEMFENRMTIEQLMRADWLNESKGYITIMGVIDDIDTQYGWYYLGCKGCCRKIYPTEGVYTCDSCDIQSDTPLTLYKLRLVVRDETGVTTCVVLH</sequence>
<reference evidence="1 2" key="2">
    <citation type="journal article" date="2022" name="Mol. Ecol. Resour.">
        <title>The genomes of chicory, endive, great burdock and yacon provide insights into Asteraceae paleo-polyploidization history and plant inulin production.</title>
        <authorList>
            <person name="Fan W."/>
            <person name="Wang S."/>
            <person name="Wang H."/>
            <person name="Wang A."/>
            <person name="Jiang F."/>
            <person name="Liu H."/>
            <person name="Zhao H."/>
            <person name="Xu D."/>
            <person name="Zhang Y."/>
        </authorList>
    </citation>
    <scope>NUCLEOTIDE SEQUENCE [LARGE SCALE GENOMIC DNA]</scope>
    <source>
        <strain evidence="2">cv. Niubang</strain>
    </source>
</reference>
<gene>
    <name evidence="1" type="ORF">L6452_43951</name>
</gene>
<organism evidence="1 2">
    <name type="scientific">Arctium lappa</name>
    <name type="common">Greater burdock</name>
    <name type="synonym">Lappa major</name>
    <dbReference type="NCBI Taxonomy" id="4217"/>
    <lineage>
        <taxon>Eukaryota</taxon>
        <taxon>Viridiplantae</taxon>
        <taxon>Streptophyta</taxon>
        <taxon>Embryophyta</taxon>
        <taxon>Tracheophyta</taxon>
        <taxon>Spermatophyta</taxon>
        <taxon>Magnoliopsida</taxon>
        <taxon>eudicotyledons</taxon>
        <taxon>Gunneridae</taxon>
        <taxon>Pentapetalae</taxon>
        <taxon>asterids</taxon>
        <taxon>campanulids</taxon>
        <taxon>Asterales</taxon>
        <taxon>Asteraceae</taxon>
        <taxon>Carduoideae</taxon>
        <taxon>Cardueae</taxon>
        <taxon>Arctiinae</taxon>
        <taxon>Arctium</taxon>
    </lineage>
</organism>
<keyword evidence="2" id="KW-1185">Reference proteome</keyword>
<comment type="caution">
    <text evidence="1">The sequence shown here is derived from an EMBL/GenBank/DDBJ whole genome shotgun (WGS) entry which is preliminary data.</text>
</comment>